<name>A0ACC4DAB6_PURLI</name>
<comment type="caution">
    <text evidence="1">The sequence shown here is derived from an EMBL/GenBank/DDBJ whole genome shotgun (WGS) entry which is preliminary data.</text>
</comment>
<sequence>MSPTYTLSAHLCKQVCASWRQTRQTTTTTSSSTSTSTSAATHPPLSNVDALFLLRGRSPSPRHPPPRRQTTPLPSAPWTASVRGEAVVPRRAAALVATEEGDDEPWEDGTDAHGGKGVEWAWVRTRLVEAAHEPPRRRKEGNGVMGLLVMESGVGQGSIMFLPRMAAAQTLVHT</sequence>
<organism evidence="1 2">
    <name type="scientific">Purpureocillium lilacinum</name>
    <name type="common">Paecilomyces lilacinus</name>
    <dbReference type="NCBI Taxonomy" id="33203"/>
    <lineage>
        <taxon>Eukaryota</taxon>
        <taxon>Fungi</taxon>
        <taxon>Dikarya</taxon>
        <taxon>Ascomycota</taxon>
        <taxon>Pezizomycotina</taxon>
        <taxon>Sordariomycetes</taxon>
        <taxon>Hypocreomycetidae</taxon>
        <taxon>Hypocreales</taxon>
        <taxon>Ophiocordycipitaceae</taxon>
        <taxon>Purpureocillium</taxon>
    </lineage>
</organism>
<dbReference type="Proteomes" id="UP001638806">
    <property type="component" value="Unassembled WGS sequence"/>
</dbReference>
<protein>
    <submittedName>
        <fullName evidence="1">Uncharacterized protein</fullName>
    </submittedName>
</protein>
<evidence type="ECO:0000313" key="2">
    <source>
        <dbReference type="Proteomes" id="UP001638806"/>
    </source>
</evidence>
<evidence type="ECO:0000313" key="1">
    <source>
        <dbReference type="EMBL" id="KAL3952968.1"/>
    </source>
</evidence>
<proteinExistence type="predicted"/>
<accession>A0ACC4DAB6</accession>
<gene>
    <name evidence="1" type="ORF">ACCO45_012911</name>
</gene>
<dbReference type="EMBL" id="JBGNUJ010000012">
    <property type="protein sequence ID" value="KAL3952968.1"/>
    <property type="molecule type" value="Genomic_DNA"/>
</dbReference>
<keyword evidence="2" id="KW-1185">Reference proteome</keyword>
<reference evidence="1" key="1">
    <citation type="submission" date="2024-12" db="EMBL/GenBank/DDBJ databases">
        <title>Comparative genomics and development of molecular markers within Purpureocillium lilacinum and among Purpureocillium species.</title>
        <authorList>
            <person name="Yeh Z.-Y."/>
            <person name="Ni N.-T."/>
            <person name="Lo P.-H."/>
            <person name="Mushyakhwo K."/>
            <person name="Lin C.-F."/>
            <person name="Nai Y.-S."/>
        </authorList>
    </citation>
    <scope>NUCLEOTIDE SEQUENCE</scope>
    <source>
        <strain evidence="1">NCHU-NPUST-175</strain>
    </source>
</reference>